<feature type="transmembrane region" description="Helical" evidence="7">
    <location>
        <begin position="65"/>
        <end position="88"/>
    </location>
</feature>
<feature type="transmembrane region" description="Helical" evidence="7">
    <location>
        <begin position="157"/>
        <end position="181"/>
    </location>
</feature>
<keyword evidence="7" id="KW-0472">Membrane</keyword>
<evidence type="ECO:0000313" key="8">
    <source>
        <dbReference type="EMBL" id="CAE0725819.1"/>
    </source>
</evidence>
<evidence type="ECO:0000256" key="3">
    <source>
        <dbReference type="ARBA" id="ARBA00022614"/>
    </source>
</evidence>
<dbReference type="FunFam" id="3.80.10.10:FF:000383">
    <property type="entry name" value="Leucine-rich repeat receptor protein kinase EMS1"/>
    <property type="match status" value="1"/>
</dbReference>
<sequence>MKEQSNNVDPLNESADSVSNIIGSNNALSHPPPSDSISTTNSRHTYPADCYSLIATHGPLDKSGFFYVGLIVWLFQICFLALLVMSVVHPNEDTDNPDKSLLSTFIPSNVDKLTRWTQFMAMFSYCIFADESLKDIVTAVELWPQFSKVKTGDKVGLIMLSSILRFIQGMLGTSVALLLVINTADIIEIVLNFTAVNFVSGFDQNAFEWARWGKYGPRLEAEAKRIEELPVPDCIHRKNQYARYRFTVIPVGLVLITILIMVSYRQNSIDIWLTQRLRMQFKDGSDMEPYSGCYDLDRILMLDDSNRANYESFNATPSRARFGYCEAKWRWYLHNSNSTNACNVSQEHQLAISTMTSTYDISSSFGSSWQSRSGAPLDFFFFEDKDLLSDENCGSFLGDGICNDIFNSQEHNFDRGDCCAATCNGPNCGIVATQRVFDTDAMNVIGYPHCKDPSMKPVTILLNDIYPKEHSINKNTLNERFMSKSNREPYPPVMILDCDGYNVLKTDISSSMINKTQTVKVTDGALCTVIVKNMSNTGTDGIYVNYSVFHGDEDSIWSDPIIIVKGDSFVNKISFFHRIENCFFERLHGRIDKSTIYTGKDSSNKAVSWLMEDSSGFTNCEDDNFIERYALAAINFAAPIYSESFINNKTGAIVEDKGLWITTENHCIWEMVGCVDGSVRNLNFGDRKFVGTIATEIALLQDLHVLGMGHQFLYGSIPSEIGQLDKLEFIEFGGNSLTGTIPTEIGKLVKLRYLSLYMNSITGTIPNEINKLSNLTMLSLSSNYLTGTIPTVLGEIHDWTYLGMSNNSITGTIPSDLGKIATGSRLDFSLNNLTGSVPSELFNIYGSLRIYGNELSDLIPITGSVICSEEREEISPSGHGRGGDHYCNCESDCIIYPFERNVCTCEEAQDCCKPFLSQYSECIFCEFGPANPSFYVNEYKMTCMQAITKFQLQMYFDDVRTGCNEMEALIASGCICKSEAATNSTGGNLVTSKNYSLSWGFGM</sequence>
<evidence type="ECO:0008006" key="9">
    <source>
        <dbReference type="Google" id="ProtNLM"/>
    </source>
</evidence>
<keyword evidence="7" id="KW-1133">Transmembrane helix</keyword>
<feature type="region of interest" description="Disordered" evidence="6">
    <location>
        <begin position="22"/>
        <end position="41"/>
    </location>
</feature>
<dbReference type="EMBL" id="HBIX01027430">
    <property type="protein sequence ID" value="CAE0725819.1"/>
    <property type="molecule type" value="Transcribed_RNA"/>
</dbReference>
<feature type="transmembrane region" description="Helical" evidence="7">
    <location>
        <begin position="246"/>
        <end position="264"/>
    </location>
</feature>
<dbReference type="Pfam" id="PF00560">
    <property type="entry name" value="LRR_1"/>
    <property type="match status" value="3"/>
</dbReference>
<keyword evidence="7" id="KW-0812">Transmembrane</keyword>
<dbReference type="SUPFAM" id="SSF52058">
    <property type="entry name" value="L domain-like"/>
    <property type="match status" value="1"/>
</dbReference>
<gene>
    <name evidence="8" type="ORF">PAUS00366_LOCUS18576</name>
</gene>
<evidence type="ECO:0000256" key="7">
    <source>
        <dbReference type="SAM" id="Phobius"/>
    </source>
</evidence>
<dbReference type="GO" id="GO:0005886">
    <property type="term" value="C:plasma membrane"/>
    <property type="evidence" value="ECO:0007669"/>
    <property type="project" value="UniProtKB-SubCell"/>
</dbReference>
<keyword evidence="4" id="KW-0732">Signal</keyword>
<dbReference type="FunFam" id="3.80.10.10:FF:000041">
    <property type="entry name" value="LRR receptor-like serine/threonine-protein kinase ERECTA"/>
    <property type="match status" value="1"/>
</dbReference>
<protein>
    <recommendedName>
        <fullName evidence="9">L domain-like protein</fullName>
    </recommendedName>
</protein>
<evidence type="ECO:0000256" key="5">
    <source>
        <dbReference type="ARBA" id="ARBA00022737"/>
    </source>
</evidence>
<organism evidence="8">
    <name type="scientific">Pseudo-nitzschia australis</name>
    <dbReference type="NCBI Taxonomy" id="44445"/>
    <lineage>
        <taxon>Eukaryota</taxon>
        <taxon>Sar</taxon>
        <taxon>Stramenopiles</taxon>
        <taxon>Ochrophyta</taxon>
        <taxon>Bacillariophyta</taxon>
        <taxon>Bacillariophyceae</taxon>
        <taxon>Bacillariophycidae</taxon>
        <taxon>Bacillariales</taxon>
        <taxon>Bacillariaceae</taxon>
        <taxon>Pseudo-nitzschia</taxon>
    </lineage>
</organism>
<proteinExistence type="predicted"/>
<keyword evidence="5" id="KW-0677">Repeat</keyword>
<keyword evidence="3" id="KW-0433">Leucine-rich repeat</keyword>
<evidence type="ECO:0000256" key="1">
    <source>
        <dbReference type="ARBA" id="ARBA00004236"/>
    </source>
</evidence>
<dbReference type="Gene3D" id="3.80.10.10">
    <property type="entry name" value="Ribonuclease Inhibitor"/>
    <property type="match status" value="1"/>
</dbReference>
<dbReference type="PANTHER" id="PTHR47988">
    <property type="entry name" value="SOMATIC EMBRYOGENESIS RECEPTOR KINASE 1"/>
    <property type="match status" value="1"/>
</dbReference>
<evidence type="ECO:0000256" key="4">
    <source>
        <dbReference type="ARBA" id="ARBA00022729"/>
    </source>
</evidence>
<evidence type="ECO:0000256" key="2">
    <source>
        <dbReference type="ARBA" id="ARBA00022475"/>
    </source>
</evidence>
<reference evidence="8" key="1">
    <citation type="submission" date="2021-01" db="EMBL/GenBank/DDBJ databases">
        <authorList>
            <person name="Corre E."/>
            <person name="Pelletier E."/>
            <person name="Niang G."/>
            <person name="Scheremetjew M."/>
            <person name="Finn R."/>
            <person name="Kale V."/>
            <person name="Holt S."/>
            <person name="Cochrane G."/>
            <person name="Meng A."/>
            <person name="Brown T."/>
            <person name="Cohen L."/>
        </authorList>
    </citation>
    <scope>NUCLEOTIDE SEQUENCE</scope>
    <source>
        <strain evidence="8">10249 10 AB</strain>
    </source>
</reference>
<name>A0A7S4ATK0_9STRA</name>
<comment type="subcellular location">
    <subcellularLocation>
        <location evidence="1">Cell membrane</location>
    </subcellularLocation>
</comment>
<accession>A0A7S4ATK0</accession>
<dbReference type="InterPro" id="IPR032675">
    <property type="entry name" value="LRR_dom_sf"/>
</dbReference>
<dbReference type="InterPro" id="IPR001611">
    <property type="entry name" value="Leu-rich_rpt"/>
</dbReference>
<evidence type="ECO:0000256" key="6">
    <source>
        <dbReference type="SAM" id="MobiDB-lite"/>
    </source>
</evidence>
<dbReference type="AlphaFoldDB" id="A0A7S4ATK0"/>
<keyword evidence="2" id="KW-1003">Cell membrane</keyword>